<dbReference type="GO" id="GO:0035925">
    <property type="term" value="F:mRNA 3'-UTR AU-rich region binding"/>
    <property type="evidence" value="ECO:0007669"/>
    <property type="project" value="TreeGrafter"/>
</dbReference>
<reference evidence="14" key="1">
    <citation type="submission" date="2022-03" db="EMBL/GenBank/DDBJ databases">
        <authorList>
            <person name="Sayadi A."/>
        </authorList>
    </citation>
    <scope>NUCLEOTIDE SEQUENCE</scope>
</reference>
<dbReference type="OrthoDB" id="10264038at2759"/>
<dbReference type="Proteomes" id="UP001152888">
    <property type="component" value="Unassembled WGS sequence"/>
</dbReference>
<dbReference type="GO" id="GO:0005730">
    <property type="term" value="C:nucleolus"/>
    <property type="evidence" value="ECO:0007669"/>
    <property type="project" value="UniProtKB-SubCell"/>
</dbReference>
<dbReference type="GO" id="GO:0000177">
    <property type="term" value="C:cytoplasmic exosome (RNase complex)"/>
    <property type="evidence" value="ECO:0007669"/>
    <property type="project" value="TreeGrafter"/>
</dbReference>
<dbReference type="PANTHER" id="PTHR11097:SF14">
    <property type="entry name" value="EXOSOME COMPLEX COMPONENT RRP45"/>
    <property type="match status" value="1"/>
</dbReference>
<comment type="caution">
    <text evidence="14">The sequence shown here is derived from an EMBL/GenBank/DDBJ whole genome shotgun (WGS) entry which is preliminary data.</text>
</comment>
<sequence>MSNIRKTIVSNCEKTFLLKNLAEFNRLDGRAFDEFRKVEIEFGSDWGCCFVSLGKTKVIAQVSCEIQQPKSSRPGEGILNLNVELNPIAAPHFEADRQSNEQVQLNRLLEKCLKDSKAIDLESLCIKNNEKVWAIRVDINVLNHEGNILDCASIAALAALAHFRRPDVTCDGEEFVIHSIKQKDPIPMVIHHYPVCITYSVFNSGLYILADPTLLEENVADAFLSIGLNAYKELCGLHLGGKADLSPEIIIQTANKAAARASSVVQQIKDAIEQNNEIRREQKDGFCRLANKRDPVELVEELSVYLDQWSTKKKKNKRKSKEPKDEQIEQEVKEPDITADIKPLVAGTAVLVPKENDDGDAIKVWDTSESEDDAVEFVELPHPKVETVDIADTDSEEEAVIVLNADQKTKKRKKRLT</sequence>
<feature type="compositionally biased region" description="Basic and acidic residues" evidence="11">
    <location>
        <begin position="322"/>
        <end position="334"/>
    </location>
</feature>
<evidence type="ECO:0000256" key="1">
    <source>
        <dbReference type="ARBA" id="ARBA00004496"/>
    </source>
</evidence>
<proteinExistence type="inferred from homology"/>
<dbReference type="InterPro" id="IPR020568">
    <property type="entry name" value="Ribosomal_Su5_D2-typ_SF"/>
</dbReference>
<feature type="region of interest" description="Disordered" evidence="11">
    <location>
        <begin position="313"/>
        <end position="334"/>
    </location>
</feature>
<dbReference type="SUPFAM" id="SSF55666">
    <property type="entry name" value="Ribonuclease PH domain 2-like"/>
    <property type="match status" value="1"/>
</dbReference>
<evidence type="ECO:0000256" key="8">
    <source>
        <dbReference type="ARBA" id="ARBA00022884"/>
    </source>
</evidence>
<evidence type="ECO:0000256" key="6">
    <source>
        <dbReference type="ARBA" id="ARBA00022552"/>
    </source>
</evidence>
<dbReference type="InterPro" id="IPR015847">
    <property type="entry name" value="ExoRNase_PH_dom2"/>
</dbReference>
<evidence type="ECO:0000256" key="10">
    <source>
        <dbReference type="ARBA" id="ARBA00032660"/>
    </source>
</evidence>
<dbReference type="Gene3D" id="3.30.230.70">
    <property type="entry name" value="GHMP Kinase, N-terminal domain"/>
    <property type="match status" value="1"/>
</dbReference>
<protein>
    <recommendedName>
        <fullName evidence="4">Exosome complex component RRP45</fullName>
    </recommendedName>
    <alternativeName>
        <fullName evidence="10">Exosome component 9</fullName>
    </alternativeName>
</protein>
<evidence type="ECO:0000259" key="12">
    <source>
        <dbReference type="Pfam" id="PF01138"/>
    </source>
</evidence>
<evidence type="ECO:0000256" key="2">
    <source>
        <dbReference type="ARBA" id="ARBA00004604"/>
    </source>
</evidence>
<dbReference type="CDD" id="cd11368">
    <property type="entry name" value="RNase_PH_RRP45"/>
    <property type="match status" value="1"/>
</dbReference>
<evidence type="ECO:0000259" key="13">
    <source>
        <dbReference type="Pfam" id="PF03725"/>
    </source>
</evidence>
<dbReference type="GO" id="GO:0000467">
    <property type="term" value="P:exonucleolytic trimming to generate mature 3'-end of 5.8S rRNA from tricistronic rRNA transcript (SSU-rRNA, 5.8S rRNA, LSU-rRNA)"/>
    <property type="evidence" value="ECO:0007669"/>
    <property type="project" value="TreeGrafter"/>
</dbReference>
<dbReference type="GO" id="GO:0071038">
    <property type="term" value="P:TRAMP-dependent tRNA surveillance pathway"/>
    <property type="evidence" value="ECO:0007669"/>
    <property type="project" value="TreeGrafter"/>
</dbReference>
<gene>
    <name evidence="14" type="ORF">ACAOBT_LOCUS26785</name>
</gene>
<dbReference type="Pfam" id="PF03725">
    <property type="entry name" value="RNase_PH_C"/>
    <property type="match status" value="1"/>
</dbReference>
<accession>A0A9P0LYP2</accession>
<organism evidence="14 15">
    <name type="scientific">Acanthoscelides obtectus</name>
    <name type="common">Bean weevil</name>
    <name type="synonym">Bruchus obtectus</name>
    <dbReference type="NCBI Taxonomy" id="200917"/>
    <lineage>
        <taxon>Eukaryota</taxon>
        <taxon>Metazoa</taxon>
        <taxon>Ecdysozoa</taxon>
        <taxon>Arthropoda</taxon>
        <taxon>Hexapoda</taxon>
        <taxon>Insecta</taxon>
        <taxon>Pterygota</taxon>
        <taxon>Neoptera</taxon>
        <taxon>Endopterygota</taxon>
        <taxon>Coleoptera</taxon>
        <taxon>Polyphaga</taxon>
        <taxon>Cucujiformia</taxon>
        <taxon>Chrysomeloidea</taxon>
        <taxon>Chrysomelidae</taxon>
        <taxon>Bruchinae</taxon>
        <taxon>Bruchini</taxon>
        <taxon>Acanthoscelides</taxon>
    </lineage>
</organism>
<dbReference type="GO" id="GO:0000176">
    <property type="term" value="C:nuclear exosome (RNase complex)"/>
    <property type="evidence" value="ECO:0007669"/>
    <property type="project" value="TreeGrafter"/>
</dbReference>
<keyword evidence="5" id="KW-0963">Cytoplasm</keyword>
<evidence type="ECO:0000313" key="14">
    <source>
        <dbReference type="EMBL" id="CAH2002420.1"/>
    </source>
</evidence>
<comment type="subcellular location">
    <subcellularLocation>
        <location evidence="1">Cytoplasm</location>
    </subcellularLocation>
    <subcellularLocation>
        <location evidence="2">Nucleus</location>
        <location evidence="2">Nucleolus</location>
    </subcellularLocation>
</comment>
<keyword evidence="6" id="KW-0698">rRNA processing</keyword>
<evidence type="ECO:0000256" key="5">
    <source>
        <dbReference type="ARBA" id="ARBA00022490"/>
    </source>
</evidence>
<evidence type="ECO:0000313" key="15">
    <source>
        <dbReference type="Proteomes" id="UP001152888"/>
    </source>
</evidence>
<dbReference type="SUPFAM" id="SSF54211">
    <property type="entry name" value="Ribosomal protein S5 domain 2-like"/>
    <property type="match status" value="1"/>
</dbReference>
<dbReference type="GO" id="GO:0034476">
    <property type="term" value="P:U5 snRNA 3'-end processing"/>
    <property type="evidence" value="ECO:0007669"/>
    <property type="project" value="TreeGrafter"/>
</dbReference>
<dbReference type="InterPro" id="IPR050590">
    <property type="entry name" value="Exosome_comp_Rrp42_subfam"/>
</dbReference>
<evidence type="ECO:0000256" key="7">
    <source>
        <dbReference type="ARBA" id="ARBA00022835"/>
    </source>
</evidence>
<dbReference type="InterPro" id="IPR001247">
    <property type="entry name" value="ExoRNase_PH_dom1"/>
</dbReference>
<name>A0A9P0LYP2_ACAOB</name>
<dbReference type="GO" id="GO:0034475">
    <property type="term" value="P:U4 snRNA 3'-end processing"/>
    <property type="evidence" value="ECO:0007669"/>
    <property type="project" value="TreeGrafter"/>
</dbReference>
<dbReference type="GO" id="GO:0016075">
    <property type="term" value="P:rRNA catabolic process"/>
    <property type="evidence" value="ECO:0007669"/>
    <property type="project" value="TreeGrafter"/>
</dbReference>
<dbReference type="Pfam" id="PF01138">
    <property type="entry name" value="RNase_PH"/>
    <property type="match status" value="1"/>
</dbReference>
<dbReference type="FunFam" id="3.30.230.70:FF:000005">
    <property type="entry name" value="Exosome complex component RRP45"/>
    <property type="match status" value="1"/>
</dbReference>
<dbReference type="GO" id="GO:0071028">
    <property type="term" value="P:nuclear mRNA surveillance"/>
    <property type="evidence" value="ECO:0007669"/>
    <property type="project" value="TreeGrafter"/>
</dbReference>
<keyword evidence="7" id="KW-0271">Exosome</keyword>
<dbReference type="GO" id="GO:0071035">
    <property type="term" value="P:nuclear polyadenylation-dependent rRNA catabolic process"/>
    <property type="evidence" value="ECO:0007669"/>
    <property type="project" value="TreeGrafter"/>
</dbReference>
<dbReference type="InterPro" id="IPR036345">
    <property type="entry name" value="ExoRNase_PH_dom2_sf"/>
</dbReference>
<dbReference type="GO" id="GO:0034473">
    <property type="term" value="P:U1 snRNA 3'-end processing"/>
    <property type="evidence" value="ECO:0007669"/>
    <property type="project" value="TreeGrafter"/>
</dbReference>
<dbReference type="AlphaFoldDB" id="A0A9P0LYP2"/>
<evidence type="ECO:0000256" key="9">
    <source>
        <dbReference type="ARBA" id="ARBA00023242"/>
    </source>
</evidence>
<feature type="domain" description="Exoribonuclease phosphorolytic" evidence="13">
    <location>
        <begin position="192"/>
        <end position="253"/>
    </location>
</feature>
<evidence type="ECO:0000256" key="4">
    <source>
        <dbReference type="ARBA" id="ARBA00019572"/>
    </source>
</evidence>
<dbReference type="InterPro" id="IPR027408">
    <property type="entry name" value="PNPase/RNase_PH_dom_sf"/>
</dbReference>
<evidence type="ECO:0000256" key="3">
    <source>
        <dbReference type="ARBA" id="ARBA00006678"/>
    </source>
</evidence>
<comment type="similarity">
    <text evidence="3">Belongs to the RNase PH family.</text>
</comment>
<dbReference type="InterPro" id="IPR033100">
    <property type="entry name" value="Rrp45"/>
</dbReference>
<dbReference type="PANTHER" id="PTHR11097">
    <property type="entry name" value="EXOSOME COMPLEX EXONUCLEASE RIBOSOMAL RNA PROCESSING PROTEIN"/>
    <property type="match status" value="1"/>
</dbReference>
<evidence type="ECO:0000256" key="11">
    <source>
        <dbReference type="SAM" id="MobiDB-lite"/>
    </source>
</evidence>
<keyword evidence="15" id="KW-1185">Reference proteome</keyword>
<keyword evidence="8" id="KW-0694">RNA-binding</keyword>
<feature type="domain" description="Exoribonuclease phosphorolytic" evidence="12">
    <location>
        <begin position="34"/>
        <end position="166"/>
    </location>
</feature>
<keyword evidence="9" id="KW-0539">Nucleus</keyword>
<dbReference type="EMBL" id="CAKOFQ010007494">
    <property type="protein sequence ID" value="CAH2002420.1"/>
    <property type="molecule type" value="Genomic_DNA"/>
</dbReference>